<feature type="transmembrane region" description="Helical" evidence="1">
    <location>
        <begin position="154"/>
        <end position="176"/>
    </location>
</feature>
<dbReference type="Gramene" id="Manes.03G061200.1.v8.1">
    <property type="protein sequence ID" value="Manes.03G061200.1.v8.1.CDS"/>
    <property type="gene ID" value="Manes.03G061200.v8.1"/>
</dbReference>
<protein>
    <recommendedName>
        <fullName evidence="4">Tetraspanin</fullName>
    </recommendedName>
</protein>
<keyword evidence="1" id="KW-1133">Transmembrane helix</keyword>
<dbReference type="OrthoDB" id="1894372at2759"/>
<evidence type="ECO:0000256" key="1">
    <source>
        <dbReference type="SAM" id="Phobius"/>
    </source>
</evidence>
<dbReference type="EMBL" id="CM004389">
    <property type="protein sequence ID" value="OAY54265.1"/>
    <property type="molecule type" value="Genomic_DNA"/>
</dbReference>
<evidence type="ECO:0000313" key="3">
    <source>
        <dbReference type="Proteomes" id="UP000091857"/>
    </source>
</evidence>
<dbReference type="STRING" id="3983.A0A2C9W6H2"/>
<sequence>MAQHIEVKEKLAMIIECPRCCLYYSIKLVNLIMLFFGIAIIIYSLWLDKKWHQFFSQLHPTSPPPFPWFIYTCLGVGIVVFLSTLCYYIAFNSISNYTICAYIFIACCLLFLEVAVIVIIFFKMDVVAQIASIIDECHKKIESFLTFHLKISRLIVLLISAAQMNAVALSVIFWAAGMEPRTGCNQSNVVSGFTQSFLVPNFPEPDDASTQLFRRCEILS</sequence>
<name>A0A2C9W6H2_MANES</name>
<evidence type="ECO:0000313" key="2">
    <source>
        <dbReference type="EMBL" id="OAY54265.1"/>
    </source>
</evidence>
<dbReference type="AlphaFoldDB" id="A0A2C9W6H2"/>
<proteinExistence type="predicted"/>
<keyword evidence="1" id="KW-0812">Transmembrane</keyword>
<keyword evidence="1" id="KW-0472">Membrane</keyword>
<organism evidence="2 3">
    <name type="scientific">Manihot esculenta</name>
    <name type="common">Cassava</name>
    <name type="synonym">Jatropha manihot</name>
    <dbReference type="NCBI Taxonomy" id="3983"/>
    <lineage>
        <taxon>Eukaryota</taxon>
        <taxon>Viridiplantae</taxon>
        <taxon>Streptophyta</taxon>
        <taxon>Embryophyta</taxon>
        <taxon>Tracheophyta</taxon>
        <taxon>Spermatophyta</taxon>
        <taxon>Magnoliopsida</taxon>
        <taxon>eudicotyledons</taxon>
        <taxon>Gunneridae</taxon>
        <taxon>Pentapetalae</taxon>
        <taxon>rosids</taxon>
        <taxon>fabids</taxon>
        <taxon>Malpighiales</taxon>
        <taxon>Euphorbiaceae</taxon>
        <taxon>Crotonoideae</taxon>
        <taxon>Manihoteae</taxon>
        <taxon>Manihot</taxon>
    </lineage>
</organism>
<keyword evidence="3" id="KW-1185">Reference proteome</keyword>
<feature type="transmembrane region" description="Helical" evidence="1">
    <location>
        <begin position="102"/>
        <end position="122"/>
    </location>
</feature>
<accession>A0A2C9W6H2</accession>
<comment type="caution">
    <text evidence="2">The sequence shown here is derived from an EMBL/GenBank/DDBJ whole genome shotgun (WGS) entry which is preliminary data.</text>
</comment>
<evidence type="ECO:0008006" key="4">
    <source>
        <dbReference type="Google" id="ProtNLM"/>
    </source>
</evidence>
<feature type="transmembrane region" description="Helical" evidence="1">
    <location>
        <begin position="21"/>
        <end position="46"/>
    </location>
</feature>
<reference evidence="3" key="1">
    <citation type="journal article" date="2016" name="Nat. Biotechnol.">
        <title>Sequencing wild and cultivated cassava and related species reveals extensive interspecific hybridization and genetic diversity.</title>
        <authorList>
            <person name="Bredeson J.V."/>
            <person name="Lyons J.B."/>
            <person name="Prochnik S.E."/>
            <person name="Wu G.A."/>
            <person name="Ha C.M."/>
            <person name="Edsinger-Gonzales E."/>
            <person name="Grimwood J."/>
            <person name="Schmutz J."/>
            <person name="Rabbi I.Y."/>
            <person name="Egesi C."/>
            <person name="Nauluvula P."/>
            <person name="Lebot V."/>
            <person name="Ndunguru J."/>
            <person name="Mkamilo G."/>
            <person name="Bart R.S."/>
            <person name="Setter T.L."/>
            <person name="Gleadow R.M."/>
            <person name="Kulakow P."/>
            <person name="Ferguson M.E."/>
            <person name="Rounsley S."/>
            <person name="Rokhsar D.S."/>
        </authorList>
    </citation>
    <scope>NUCLEOTIDE SEQUENCE [LARGE SCALE GENOMIC DNA]</scope>
    <source>
        <strain evidence="3">cv. AM560-2</strain>
    </source>
</reference>
<gene>
    <name evidence="2" type="ORF">MANES_03G061200v8</name>
</gene>
<feature type="transmembrane region" description="Helical" evidence="1">
    <location>
        <begin position="66"/>
        <end position="90"/>
    </location>
</feature>
<dbReference type="Proteomes" id="UP000091857">
    <property type="component" value="Chromosome 3"/>
</dbReference>